<organism evidence="2 3">
    <name type="scientific">Flavobacterium caeni</name>
    <dbReference type="NCBI Taxonomy" id="490189"/>
    <lineage>
        <taxon>Bacteria</taxon>
        <taxon>Pseudomonadati</taxon>
        <taxon>Bacteroidota</taxon>
        <taxon>Flavobacteriia</taxon>
        <taxon>Flavobacteriales</taxon>
        <taxon>Flavobacteriaceae</taxon>
        <taxon>Flavobacterium</taxon>
    </lineage>
</organism>
<gene>
    <name evidence="2" type="ORF">SAMN02927903_00091</name>
</gene>
<protein>
    <recommendedName>
        <fullName evidence="4">Vitellogenin II</fullName>
    </recommendedName>
</protein>
<feature type="compositionally biased region" description="Gly residues" evidence="1">
    <location>
        <begin position="301"/>
        <end position="321"/>
    </location>
</feature>
<sequence length="321" mass="35927">MKTNFSTLRTSVYSTLGLFSILLTSCGTSQSTTYNDRDGIYGATANTEPARAASQGDQYKEYFGSLQENNEPDQIFTDVENYRSDDYENAQTTNENYDAGYGAWGSNPENVTVNVYDNSWGWGGWGWNNYWYSGYWGWNLGWGWNSWYGPAYYGWGFSPYAYSGWGYGGWYNYYPYGYGHGYYNNGYAYNGRRSSGYRNVVTTGGRNSYYSGTRARSNNWNNATRTRTGTRYSTYNTPRNNTSVRTPSNSNSRDYGTPRNNTRTQSQYNTPRNNSATRNYGNSTRNNSYTPSSSPSRSYSGSGGGNYGGGGRSGGGGGGRR</sequence>
<dbReference type="OrthoDB" id="1443506at2"/>
<feature type="compositionally biased region" description="Low complexity" evidence="1">
    <location>
        <begin position="224"/>
        <end position="237"/>
    </location>
</feature>
<dbReference type="EMBL" id="FMVF01000002">
    <property type="protein sequence ID" value="SCX79611.1"/>
    <property type="molecule type" value="Genomic_DNA"/>
</dbReference>
<proteinExistence type="predicted"/>
<evidence type="ECO:0008006" key="4">
    <source>
        <dbReference type="Google" id="ProtNLM"/>
    </source>
</evidence>
<dbReference type="Proteomes" id="UP000199354">
    <property type="component" value="Unassembled WGS sequence"/>
</dbReference>
<evidence type="ECO:0000256" key="1">
    <source>
        <dbReference type="SAM" id="MobiDB-lite"/>
    </source>
</evidence>
<keyword evidence="3" id="KW-1185">Reference proteome</keyword>
<feature type="region of interest" description="Disordered" evidence="1">
    <location>
        <begin position="208"/>
        <end position="321"/>
    </location>
</feature>
<dbReference type="RefSeq" id="WP_091140003.1">
    <property type="nucleotide sequence ID" value="NZ_FMVF01000002.1"/>
</dbReference>
<reference evidence="2 3" key="1">
    <citation type="submission" date="2016-10" db="EMBL/GenBank/DDBJ databases">
        <authorList>
            <person name="de Groot N.N."/>
        </authorList>
    </citation>
    <scope>NUCLEOTIDE SEQUENCE [LARGE SCALE GENOMIC DNA]</scope>
    <source>
        <strain evidence="2 3">CGMCC 1.7031</strain>
    </source>
</reference>
<dbReference type="AlphaFoldDB" id="A0A1G5ANZ6"/>
<name>A0A1G5ANZ6_9FLAO</name>
<feature type="compositionally biased region" description="Polar residues" evidence="1">
    <location>
        <begin position="238"/>
        <end position="281"/>
    </location>
</feature>
<dbReference type="PROSITE" id="PS51257">
    <property type="entry name" value="PROKAR_LIPOPROTEIN"/>
    <property type="match status" value="1"/>
</dbReference>
<feature type="compositionally biased region" description="Polar residues" evidence="1">
    <location>
        <begin position="208"/>
        <end position="223"/>
    </location>
</feature>
<accession>A0A1G5ANZ6</accession>
<dbReference type="STRING" id="490189.SAMN02927903_00091"/>
<evidence type="ECO:0000313" key="3">
    <source>
        <dbReference type="Proteomes" id="UP000199354"/>
    </source>
</evidence>
<feature type="compositionally biased region" description="Low complexity" evidence="1">
    <location>
        <begin position="282"/>
        <end position="300"/>
    </location>
</feature>
<evidence type="ECO:0000313" key="2">
    <source>
        <dbReference type="EMBL" id="SCX79611.1"/>
    </source>
</evidence>